<dbReference type="KEGG" id="psi:S70_06560"/>
<feature type="transmembrane region" description="Helical" evidence="4">
    <location>
        <begin position="372"/>
        <end position="392"/>
    </location>
</feature>
<dbReference type="GO" id="GO:0022857">
    <property type="term" value="F:transmembrane transporter activity"/>
    <property type="evidence" value="ECO:0007669"/>
    <property type="project" value="InterPro"/>
</dbReference>
<feature type="transmembrane region" description="Helical" evidence="4">
    <location>
        <begin position="135"/>
        <end position="157"/>
    </location>
</feature>
<evidence type="ECO:0000256" key="4">
    <source>
        <dbReference type="SAM" id="Phobius"/>
    </source>
</evidence>
<feature type="transmembrane region" description="Helical" evidence="4">
    <location>
        <begin position="310"/>
        <end position="332"/>
    </location>
</feature>
<evidence type="ECO:0000256" key="3">
    <source>
        <dbReference type="ARBA" id="ARBA00023136"/>
    </source>
</evidence>
<dbReference type="Proteomes" id="UP000005012">
    <property type="component" value="Chromosome"/>
</dbReference>
<evidence type="ECO:0000313" key="7">
    <source>
        <dbReference type="Proteomes" id="UP000005012"/>
    </source>
</evidence>
<dbReference type="InterPro" id="IPR052524">
    <property type="entry name" value="MFS_Cyanate_Porter"/>
</dbReference>
<keyword evidence="2 4" id="KW-1133">Transmembrane helix</keyword>
<dbReference type="PANTHER" id="PTHR23523">
    <property type="match status" value="1"/>
</dbReference>
<feature type="transmembrane region" description="Helical" evidence="4">
    <location>
        <begin position="7"/>
        <end position="26"/>
    </location>
</feature>
<keyword evidence="3 4" id="KW-0472">Membrane</keyword>
<accession>A0A140NJY3</accession>
<dbReference type="Gene3D" id="1.20.1250.20">
    <property type="entry name" value="MFS general substrate transporter like domains"/>
    <property type="match status" value="2"/>
</dbReference>
<evidence type="ECO:0000256" key="2">
    <source>
        <dbReference type="ARBA" id="ARBA00022989"/>
    </source>
</evidence>
<sequence>MAGHKTASLGLVMTIVLVGINLRPFITGPGPLIEGIIQTTGMTYQSISLLTLLPMLLMGVGALIVPALNQRLGERVGLSLAMLLLLIGSLSRLFVTNGEQLLITAFICGVGAAYIQAVFPGLIKLRFPQKMAAMTGLYSAMLMAGGAMGAQLAPILANISCNEMAQSCTTASGHWQIALAWMALPALFALIAVVVNIDSSATHQNHGRGSVFVFLAKPRAWLLMVGFGLVNAGYGTVVTWLAPFFIEQGMSSADSGSLVALLSVFQALSALLIPILASHNIDRRFWLIVTLCSQMIGFTGLVFFPQLFAFLWVCLIGIGLGGCFALSIIASLDHLPHPVSAGALTSLMQAGGFIIAAFGPLFAAWLHEVSQSFALVWIAHILMILITLLLFLRLNPKHYARLFNLK</sequence>
<proteinExistence type="predicted"/>
<dbReference type="AlphaFoldDB" id="A0A140NJY3"/>
<evidence type="ECO:0000256" key="1">
    <source>
        <dbReference type="ARBA" id="ARBA00022692"/>
    </source>
</evidence>
<dbReference type="NCBIfam" id="NF007256">
    <property type="entry name" value="PRK09705.1"/>
    <property type="match status" value="1"/>
</dbReference>
<feature type="transmembrane region" description="Helical" evidence="4">
    <location>
        <begin position="101"/>
        <end position="123"/>
    </location>
</feature>
<dbReference type="PROSITE" id="PS50850">
    <property type="entry name" value="MFS"/>
    <property type="match status" value="1"/>
</dbReference>
<evidence type="ECO:0000313" key="6">
    <source>
        <dbReference type="EMBL" id="AFH93183.1"/>
    </source>
</evidence>
<dbReference type="InterPro" id="IPR036259">
    <property type="entry name" value="MFS_trans_sf"/>
</dbReference>
<feature type="transmembrane region" description="Helical" evidence="4">
    <location>
        <begin position="76"/>
        <end position="95"/>
    </location>
</feature>
<feature type="transmembrane region" description="Helical" evidence="4">
    <location>
        <begin position="285"/>
        <end position="304"/>
    </location>
</feature>
<gene>
    <name evidence="6" type="ordered locus">S70_06560</name>
</gene>
<dbReference type="PATRIC" id="fig|1157951.4.peg.1299"/>
<feature type="transmembrane region" description="Helical" evidence="4">
    <location>
        <begin position="177"/>
        <end position="199"/>
    </location>
</feature>
<reference evidence="6 7" key="1">
    <citation type="journal article" date="2012" name="J. Bacteriol.">
        <title>Complete Genome Sequence of Providencia stuartii Clinical Isolate MRSN 2154.</title>
        <authorList>
            <person name="Clifford R.J."/>
            <person name="Hang J."/>
            <person name="Riley M.C."/>
            <person name="Onmus-Leone F."/>
            <person name="Kuschner R.A."/>
            <person name="Lesho E.P."/>
            <person name="Waterman P.E."/>
        </authorList>
    </citation>
    <scope>NUCLEOTIDE SEQUENCE [LARGE SCALE GENOMIC DNA]</scope>
    <source>
        <strain evidence="6 7">MRSN 2154</strain>
    </source>
</reference>
<name>A0A140NJY3_PROSM</name>
<dbReference type="Pfam" id="PF07690">
    <property type="entry name" value="MFS_1"/>
    <property type="match status" value="1"/>
</dbReference>
<feature type="transmembrane region" description="Helical" evidence="4">
    <location>
        <begin position="46"/>
        <end position="69"/>
    </location>
</feature>
<dbReference type="PANTHER" id="PTHR23523:SF1">
    <property type="entry name" value="CYANATE TRANSPORT PROTEIN CYNX"/>
    <property type="match status" value="1"/>
</dbReference>
<dbReference type="RefSeq" id="WP_014656750.1">
    <property type="nucleotide sequence ID" value="NC_017731.1"/>
</dbReference>
<organism evidence="6 7">
    <name type="scientific">Providencia stuartii (strain MRSN 2154)</name>
    <dbReference type="NCBI Taxonomy" id="1157951"/>
    <lineage>
        <taxon>Bacteria</taxon>
        <taxon>Pseudomonadati</taxon>
        <taxon>Pseudomonadota</taxon>
        <taxon>Gammaproteobacteria</taxon>
        <taxon>Enterobacterales</taxon>
        <taxon>Morganellaceae</taxon>
        <taxon>Providencia</taxon>
    </lineage>
</organism>
<feature type="transmembrane region" description="Helical" evidence="4">
    <location>
        <begin position="344"/>
        <end position="366"/>
    </location>
</feature>
<keyword evidence="1 4" id="KW-0812">Transmembrane</keyword>
<dbReference type="GeneID" id="93520695"/>
<feature type="transmembrane region" description="Helical" evidence="4">
    <location>
        <begin position="220"/>
        <end position="246"/>
    </location>
</feature>
<dbReference type="HOGENOM" id="CLU_038046_4_0_6"/>
<feature type="transmembrane region" description="Helical" evidence="4">
    <location>
        <begin position="258"/>
        <end position="278"/>
    </location>
</feature>
<dbReference type="OrthoDB" id="5758872at2"/>
<dbReference type="EMBL" id="CP003488">
    <property type="protein sequence ID" value="AFH93183.1"/>
    <property type="molecule type" value="Genomic_DNA"/>
</dbReference>
<protein>
    <submittedName>
        <fullName evidence="6">Cyanate transport protein</fullName>
    </submittedName>
</protein>
<dbReference type="InterPro" id="IPR020846">
    <property type="entry name" value="MFS_dom"/>
</dbReference>
<evidence type="ECO:0000259" key="5">
    <source>
        <dbReference type="PROSITE" id="PS50850"/>
    </source>
</evidence>
<feature type="domain" description="Major facilitator superfamily (MFS) profile" evidence="5">
    <location>
        <begin position="7"/>
        <end position="399"/>
    </location>
</feature>
<dbReference type="InterPro" id="IPR011701">
    <property type="entry name" value="MFS"/>
</dbReference>
<dbReference type="SUPFAM" id="SSF103473">
    <property type="entry name" value="MFS general substrate transporter"/>
    <property type="match status" value="1"/>
</dbReference>
<reference evidence="7" key="2">
    <citation type="submission" date="2012-04" db="EMBL/GenBank/DDBJ databases">
        <title>Complete genome sequence of Providencia stuartii clinical isolate MRSN 2154.</title>
        <authorList>
            <person name="Clifford R.J."/>
            <person name="Hang J."/>
            <person name="Riley M.C."/>
            <person name="Onmus-Leone F."/>
            <person name="Kuschner R.A."/>
            <person name="Lesho E.P."/>
            <person name="Waterman P.E."/>
        </authorList>
    </citation>
    <scope>NUCLEOTIDE SEQUENCE [LARGE SCALE GENOMIC DNA]</scope>
    <source>
        <strain evidence="7">MRSN 2154</strain>
    </source>
</reference>